<sequence>MSEARRQKSRAGCQQCKRRRVKCDLGIPGCHQCQRQKLRCPGYQKPLKWIGNNTGSTPRQNRLSTLSPIPDITRPVTQPPRPSSGSGLYIAGSPLGEPLYDDSSVLIHHYFTRVCRIAGCFNSDVSPFRILPASMMTYSRPVFLLLQASSAAQLSRQSPQMRVKALNLQSEAFSAVREEIGKLNGFNVSDELMLSSIIAGLTSAWYDVNDIGLSHVFGSQVLLSLWLMSQTGRLKYQQTSILGAYIYWFMISSFAAGDPWQSFHYQEALQKTVRALGMSHDIVDDSQVPEKERKIYPHPLTGFSNDLCLAIGKVGSLCRLQYGCTDNLEDFLDEKSRVVEKELLDLEHFSRSNFQDPQDPGTTVEEILSVREAYRCSGLLQLYTTFPNLLHRRAQSRSSPTIRSENFDFSDPCNTIQPTQHNFLRSLAMHILRILATIPSASGTRVLQGLPALIAATWLVDPHAITPEMFQHPLLPIEESTSQKEYWRDIVREGLRTHNDNVGLQQVSRVLDIVEEVWRIDDRGGEKCTWMVVVAKKGLQTLYG</sequence>
<evidence type="ECO:0000313" key="5">
    <source>
        <dbReference type="EMBL" id="KAL2063154.1"/>
    </source>
</evidence>
<dbReference type="CDD" id="cd00067">
    <property type="entry name" value="GAL4"/>
    <property type="match status" value="1"/>
</dbReference>
<keyword evidence="2" id="KW-0539">Nucleus</keyword>
<dbReference type="SUPFAM" id="SSF57701">
    <property type="entry name" value="Zn2/Cys6 DNA-binding domain"/>
    <property type="match status" value="1"/>
</dbReference>
<dbReference type="Proteomes" id="UP001595075">
    <property type="component" value="Unassembled WGS sequence"/>
</dbReference>
<dbReference type="PANTHER" id="PTHR37534:SF11">
    <property type="entry name" value="ZN(II)2CYS6 TRANSCRIPTION FACTOR (EUROFUNG)"/>
    <property type="match status" value="1"/>
</dbReference>
<evidence type="ECO:0000259" key="4">
    <source>
        <dbReference type="PROSITE" id="PS50048"/>
    </source>
</evidence>
<evidence type="ECO:0000256" key="2">
    <source>
        <dbReference type="ARBA" id="ARBA00023242"/>
    </source>
</evidence>
<dbReference type="Pfam" id="PF11951">
    <property type="entry name" value="Fungal_trans_2"/>
    <property type="match status" value="1"/>
</dbReference>
<name>A0ABR4C1E1_9HELO</name>
<dbReference type="SMART" id="SM00066">
    <property type="entry name" value="GAL4"/>
    <property type="match status" value="1"/>
</dbReference>
<evidence type="ECO:0000256" key="3">
    <source>
        <dbReference type="SAM" id="MobiDB-lite"/>
    </source>
</evidence>
<dbReference type="Gene3D" id="4.10.240.10">
    <property type="entry name" value="Zn(2)-C6 fungal-type DNA-binding domain"/>
    <property type="match status" value="1"/>
</dbReference>
<dbReference type="Pfam" id="PF00172">
    <property type="entry name" value="Zn_clus"/>
    <property type="match status" value="1"/>
</dbReference>
<evidence type="ECO:0000256" key="1">
    <source>
        <dbReference type="ARBA" id="ARBA00004123"/>
    </source>
</evidence>
<evidence type="ECO:0000313" key="6">
    <source>
        <dbReference type="Proteomes" id="UP001595075"/>
    </source>
</evidence>
<reference evidence="5 6" key="1">
    <citation type="journal article" date="2024" name="Commun. Biol.">
        <title>Comparative genomic analysis of thermophilic fungi reveals convergent evolutionary adaptations and gene losses.</title>
        <authorList>
            <person name="Steindorff A.S."/>
            <person name="Aguilar-Pontes M.V."/>
            <person name="Robinson A.J."/>
            <person name="Andreopoulos B."/>
            <person name="LaButti K."/>
            <person name="Kuo A."/>
            <person name="Mondo S."/>
            <person name="Riley R."/>
            <person name="Otillar R."/>
            <person name="Haridas S."/>
            <person name="Lipzen A."/>
            <person name="Grimwood J."/>
            <person name="Schmutz J."/>
            <person name="Clum A."/>
            <person name="Reid I.D."/>
            <person name="Moisan M.C."/>
            <person name="Butler G."/>
            <person name="Nguyen T.T.M."/>
            <person name="Dewar K."/>
            <person name="Conant G."/>
            <person name="Drula E."/>
            <person name="Henrissat B."/>
            <person name="Hansel C."/>
            <person name="Singer S."/>
            <person name="Hutchinson M.I."/>
            <person name="de Vries R.P."/>
            <person name="Natvig D.O."/>
            <person name="Powell A.J."/>
            <person name="Tsang A."/>
            <person name="Grigoriev I.V."/>
        </authorList>
    </citation>
    <scope>NUCLEOTIDE SEQUENCE [LARGE SCALE GENOMIC DNA]</scope>
    <source>
        <strain evidence="5 6">CBS 494.80</strain>
    </source>
</reference>
<keyword evidence="6" id="KW-1185">Reference proteome</keyword>
<feature type="domain" description="Zn(2)-C6 fungal-type" evidence="4">
    <location>
        <begin position="12"/>
        <end position="40"/>
    </location>
</feature>
<organism evidence="5 6">
    <name type="scientific">Oculimacula yallundae</name>
    <dbReference type="NCBI Taxonomy" id="86028"/>
    <lineage>
        <taxon>Eukaryota</taxon>
        <taxon>Fungi</taxon>
        <taxon>Dikarya</taxon>
        <taxon>Ascomycota</taxon>
        <taxon>Pezizomycotina</taxon>
        <taxon>Leotiomycetes</taxon>
        <taxon>Helotiales</taxon>
        <taxon>Ploettnerulaceae</taxon>
        <taxon>Oculimacula</taxon>
    </lineage>
</organism>
<protein>
    <recommendedName>
        <fullName evidence="4">Zn(2)-C6 fungal-type domain-containing protein</fullName>
    </recommendedName>
</protein>
<comment type="subcellular location">
    <subcellularLocation>
        <location evidence="1">Nucleus</location>
    </subcellularLocation>
</comment>
<dbReference type="InterPro" id="IPR036864">
    <property type="entry name" value="Zn2-C6_fun-type_DNA-bd_sf"/>
</dbReference>
<feature type="compositionally biased region" description="Polar residues" evidence="3">
    <location>
        <begin position="51"/>
        <end position="67"/>
    </location>
</feature>
<gene>
    <name evidence="5" type="ORF">VTL71DRAFT_6226</name>
</gene>
<dbReference type="InterPro" id="IPR001138">
    <property type="entry name" value="Zn2Cys6_DnaBD"/>
</dbReference>
<dbReference type="EMBL" id="JAZHXI010000016">
    <property type="protein sequence ID" value="KAL2063154.1"/>
    <property type="molecule type" value="Genomic_DNA"/>
</dbReference>
<dbReference type="InterPro" id="IPR021858">
    <property type="entry name" value="Fun_TF"/>
</dbReference>
<dbReference type="PANTHER" id="PTHR37534">
    <property type="entry name" value="TRANSCRIPTIONAL ACTIVATOR PROTEIN UGA3"/>
    <property type="match status" value="1"/>
</dbReference>
<dbReference type="PROSITE" id="PS00463">
    <property type="entry name" value="ZN2_CY6_FUNGAL_1"/>
    <property type="match status" value="1"/>
</dbReference>
<accession>A0ABR4C1E1</accession>
<feature type="region of interest" description="Disordered" evidence="3">
    <location>
        <begin position="51"/>
        <end position="87"/>
    </location>
</feature>
<dbReference type="PROSITE" id="PS50048">
    <property type="entry name" value="ZN2_CY6_FUNGAL_2"/>
    <property type="match status" value="1"/>
</dbReference>
<comment type="caution">
    <text evidence="5">The sequence shown here is derived from an EMBL/GenBank/DDBJ whole genome shotgun (WGS) entry which is preliminary data.</text>
</comment>
<proteinExistence type="predicted"/>